<accession>A0AAD5U6A5</accession>
<name>A0AAD5U6A5_9FUNG</name>
<organism evidence="1 2">
    <name type="scientific">Clydaea vesicula</name>
    <dbReference type="NCBI Taxonomy" id="447962"/>
    <lineage>
        <taxon>Eukaryota</taxon>
        <taxon>Fungi</taxon>
        <taxon>Fungi incertae sedis</taxon>
        <taxon>Chytridiomycota</taxon>
        <taxon>Chytridiomycota incertae sedis</taxon>
        <taxon>Chytridiomycetes</taxon>
        <taxon>Lobulomycetales</taxon>
        <taxon>Lobulomycetaceae</taxon>
        <taxon>Clydaea</taxon>
    </lineage>
</organism>
<dbReference type="EMBL" id="JADGJW010000050">
    <property type="protein sequence ID" value="KAJ3225857.1"/>
    <property type="molecule type" value="Genomic_DNA"/>
</dbReference>
<dbReference type="Proteomes" id="UP001211065">
    <property type="component" value="Unassembled WGS sequence"/>
</dbReference>
<comment type="caution">
    <text evidence="1">The sequence shown here is derived from an EMBL/GenBank/DDBJ whole genome shotgun (WGS) entry which is preliminary data.</text>
</comment>
<gene>
    <name evidence="1" type="ORF">HK099_006060</name>
</gene>
<proteinExistence type="predicted"/>
<evidence type="ECO:0000313" key="1">
    <source>
        <dbReference type="EMBL" id="KAJ3225857.1"/>
    </source>
</evidence>
<keyword evidence="2" id="KW-1185">Reference proteome</keyword>
<reference evidence="1" key="1">
    <citation type="submission" date="2020-05" db="EMBL/GenBank/DDBJ databases">
        <title>Phylogenomic resolution of chytrid fungi.</title>
        <authorList>
            <person name="Stajich J.E."/>
            <person name="Amses K."/>
            <person name="Simmons R."/>
            <person name="Seto K."/>
            <person name="Myers J."/>
            <person name="Bonds A."/>
            <person name="Quandt C.A."/>
            <person name="Barry K."/>
            <person name="Liu P."/>
            <person name="Grigoriev I."/>
            <person name="Longcore J.E."/>
            <person name="James T.Y."/>
        </authorList>
    </citation>
    <scope>NUCLEOTIDE SEQUENCE</scope>
    <source>
        <strain evidence="1">JEL0476</strain>
    </source>
</reference>
<dbReference type="AlphaFoldDB" id="A0AAD5U6A5"/>
<sequence length="883" mass="103785">MASVSDVINHSVNSVNYVNSVNSLNFTQTTTNSEVRVTSNQRSDEVLIKDKYSSQIYLLSWIEILVATWFHAKEVNIGYLTILEDEVTEGSRLLDNYNQSFQGTSTDIHCEKLESDKKMELNIDIDMIEHSLILPYTKEFIYSGLSLDNAFLYLEEENIFCLRKSFKLFWDFDLNAIEFDLNCLSDYYTDWDVKFQTSCSIAEKLKKAGVLIFYFVYLQFHVVQYLFTNDSYYLASLMEQMNIAHESISKLKNLHNGLKENNLNPKILPTILTGQYLFEQKSDSDSTIINYWSHLELQLYEAESLFFKGLFNVYNEKVVKGGTNLMTSFNILLDIKLKIVNDMNSNLNLFNQNSLTLKFDVYNIKHRVFENFYFLMGCYFLLSIWNKSLVLSTILKSIVYIPHEPFQHWNPKLAGVKFLTIVGNGDGLRAPVSVFALTVWFSTKSSKDLTSELFHVADPIFSASFCADAYSEISNELKVDLYSSCYEKVIILDLDLISSYYNELIFSIVSITNQYYLSKRNSPVFKYCLYKVYRSIGELELSDKILFQLLHEYYDFDFESFYTTILFEYGKILLIKAQFAFSFEIFKFIWESTFFNFTEKDSAHSVQAETIALVGLILVGLKRFLNLDELRNLEVNLKRFCYVNNILSKNIFFKFSLILFMQEKKKKEVDNTLIYHILMNLNEFKSFKLKNFNDLNNCNVFDTHIELLKTCLNETIDYDIEIKEKKQLDLIIQNNLILTLITHLELENLLNFLQFNNNLSSKNSSLKKKKLEVFIKLKDTYNLLLRNIENQFFNLAKKKIFFLEYLELNHYIYVKILLNFILLKKIEKDSEAEEKLKLKLKNYLFHKAITNENGNQKVINFKKNENFDNFDLSCLWEEYNLII</sequence>
<evidence type="ECO:0000313" key="2">
    <source>
        <dbReference type="Proteomes" id="UP001211065"/>
    </source>
</evidence>
<protein>
    <submittedName>
        <fullName evidence="1">Uncharacterized protein</fullName>
    </submittedName>
</protein>